<feature type="region of interest" description="Disordered" evidence="2">
    <location>
        <begin position="177"/>
        <end position="209"/>
    </location>
</feature>
<dbReference type="InterPro" id="IPR001584">
    <property type="entry name" value="Integrase_cat-core"/>
</dbReference>
<dbReference type="CDD" id="cd00303">
    <property type="entry name" value="retropepsin_like"/>
    <property type="match status" value="1"/>
</dbReference>
<evidence type="ECO:0000259" key="4">
    <source>
        <dbReference type="PROSITE" id="PS50994"/>
    </source>
</evidence>
<dbReference type="PROSITE" id="PS50994">
    <property type="entry name" value="INTEGRASE"/>
    <property type="match status" value="1"/>
</dbReference>
<evidence type="ECO:0000256" key="2">
    <source>
        <dbReference type="SAM" id="MobiDB-lite"/>
    </source>
</evidence>
<dbReference type="PROSITE" id="PS50158">
    <property type="entry name" value="ZF_CCHC"/>
    <property type="match status" value="1"/>
</dbReference>
<dbReference type="Pfam" id="PF24626">
    <property type="entry name" value="SH3_Tf2-1"/>
    <property type="match status" value="1"/>
</dbReference>
<keyword evidence="5" id="KW-0808">Transferase</keyword>
<dbReference type="Gene3D" id="2.40.70.10">
    <property type="entry name" value="Acid Proteases"/>
    <property type="match status" value="1"/>
</dbReference>
<evidence type="ECO:0000259" key="3">
    <source>
        <dbReference type="PROSITE" id="PS50158"/>
    </source>
</evidence>
<dbReference type="InterPro" id="IPR012337">
    <property type="entry name" value="RNaseH-like_sf"/>
</dbReference>
<reference evidence="5" key="1">
    <citation type="journal article" date="2019" name="Sci. Rep.">
        <title>Draft genome of Tanacetum cinerariifolium, the natural source of mosquito coil.</title>
        <authorList>
            <person name="Yamashiro T."/>
            <person name="Shiraishi A."/>
            <person name="Satake H."/>
            <person name="Nakayama K."/>
        </authorList>
    </citation>
    <scope>NUCLEOTIDE SEQUENCE</scope>
</reference>
<keyword evidence="1" id="KW-0479">Metal-binding</keyword>
<dbReference type="InterPro" id="IPR001878">
    <property type="entry name" value="Znf_CCHC"/>
</dbReference>
<dbReference type="SUPFAM" id="SSF57756">
    <property type="entry name" value="Retrovirus zinc finger-like domains"/>
    <property type="match status" value="1"/>
</dbReference>
<gene>
    <name evidence="5" type="ORF">Tci_021402</name>
</gene>
<dbReference type="GO" id="GO:0003676">
    <property type="term" value="F:nucleic acid binding"/>
    <property type="evidence" value="ECO:0007669"/>
    <property type="project" value="InterPro"/>
</dbReference>
<feature type="domain" description="CCHC-type" evidence="3">
    <location>
        <begin position="218"/>
        <end position="233"/>
    </location>
</feature>
<dbReference type="InterPro" id="IPR021109">
    <property type="entry name" value="Peptidase_aspartic_dom_sf"/>
</dbReference>
<comment type="caution">
    <text evidence="5">The sequence shown here is derived from an EMBL/GenBank/DDBJ whole genome shotgun (WGS) entry which is preliminary data.</text>
</comment>
<dbReference type="EMBL" id="BKCJ010002562">
    <property type="protein sequence ID" value="GEU49424.1"/>
    <property type="molecule type" value="Genomic_DNA"/>
</dbReference>
<dbReference type="GO" id="GO:0015074">
    <property type="term" value="P:DNA integration"/>
    <property type="evidence" value="ECO:0007669"/>
    <property type="project" value="InterPro"/>
</dbReference>
<dbReference type="InterPro" id="IPR036397">
    <property type="entry name" value="RNaseH_sf"/>
</dbReference>
<dbReference type="PANTHER" id="PTHR46148:SF59">
    <property type="entry name" value="NUCLEOTIDYLTRANSFERASE, RIBONUCLEASE H"/>
    <property type="match status" value="1"/>
</dbReference>
<dbReference type="AlphaFoldDB" id="A0A6L2KNJ5"/>
<keyword evidence="5" id="KW-0548">Nucleotidyltransferase</keyword>
<organism evidence="5">
    <name type="scientific">Tanacetum cinerariifolium</name>
    <name type="common">Dalmatian daisy</name>
    <name type="synonym">Chrysanthemum cinerariifolium</name>
    <dbReference type="NCBI Taxonomy" id="118510"/>
    <lineage>
        <taxon>Eukaryota</taxon>
        <taxon>Viridiplantae</taxon>
        <taxon>Streptophyta</taxon>
        <taxon>Embryophyta</taxon>
        <taxon>Tracheophyta</taxon>
        <taxon>Spermatophyta</taxon>
        <taxon>Magnoliopsida</taxon>
        <taxon>eudicotyledons</taxon>
        <taxon>Gunneridae</taxon>
        <taxon>Pentapetalae</taxon>
        <taxon>asterids</taxon>
        <taxon>campanulids</taxon>
        <taxon>Asterales</taxon>
        <taxon>Asteraceae</taxon>
        <taxon>Asteroideae</taxon>
        <taxon>Anthemideae</taxon>
        <taxon>Anthemidinae</taxon>
        <taxon>Tanacetum</taxon>
    </lineage>
</organism>
<dbReference type="Gene3D" id="3.30.420.10">
    <property type="entry name" value="Ribonuclease H-like superfamily/Ribonuclease H"/>
    <property type="match status" value="1"/>
</dbReference>
<feature type="domain" description="Integrase catalytic" evidence="4">
    <location>
        <begin position="357"/>
        <end position="446"/>
    </location>
</feature>
<keyword evidence="1" id="KW-0863">Zinc-finger</keyword>
<keyword evidence="1" id="KW-0862">Zinc</keyword>
<dbReference type="SUPFAM" id="SSF53098">
    <property type="entry name" value="Ribonuclease H-like"/>
    <property type="match status" value="1"/>
</dbReference>
<dbReference type="PANTHER" id="PTHR46148">
    <property type="entry name" value="CHROMO DOMAIN-CONTAINING PROTEIN"/>
    <property type="match status" value="1"/>
</dbReference>
<evidence type="ECO:0000256" key="1">
    <source>
        <dbReference type="PROSITE-ProRule" id="PRU00047"/>
    </source>
</evidence>
<dbReference type="Gene3D" id="4.10.60.10">
    <property type="entry name" value="Zinc finger, CCHC-type"/>
    <property type="match status" value="1"/>
</dbReference>
<feature type="compositionally biased region" description="Low complexity" evidence="2">
    <location>
        <begin position="191"/>
        <end position="206"/>
    </location>
</feature>
<evidence type="ECO:0000313" key="5">
    <source>
        <dbReference type="EMBL" id="GEU49424.1"/>
    </source>
</evidence>
<keyword evidence="5" id="KW-0695">RNA-directed DNA polymerase</keyword>
<protein>
    <submittedName>
        <fullName evidence="5">Reverse transcriptase domain-containing protein</fullName>
    </submittedName>
</protein>
<dbReference type="Pfam" id="PF08284">
    <property type="entry name" value="RVP_2"/>
    <property type="match status" value="1"/>
</dbReference>
<dbReference type="GO" id="GO:0008270">
    <property type="term" value="F:zinc ion binding"/>
    <property type="evidence" value="ECO:0007669"/>
    <property type="project" value="UniProtKB-KW"/>
</dbReference>
<accession>A0A6L2KNJ5</accession>
<dbReference type="InterPro" id="IPR056924">
    <property type="entry name" value="SH3_Tf2-1"/>
</dbReference>
<dbReference type="GO" id="GO:0003964">
    <property type="term" value="F:RNA-directed DNA polymerase activity"/>
    <property type="evidence" value="ECO:0007669"/>
    <property type="project" value="UniProtKB-KW"/>
</dbReference>
<dbReference type="InterPro" id="IPR036875">
    <property type="entry name" value="Znf_CCHC_sf"/>
</dbReference>
<name>A0A6L2KNJ5_TANCI</name>
<sequence length="546" mass="61836">MVALQSQRRTAKVSAHPDVSEEAGIIFSYDLKKMAPTRRTTRTSPAMTTTTTPVTNVQLKPLINQGVAYALAARDADRSHNGVVGLTQWFKKWRLSSILVTVQSRTKLSLLLASFMELALMCKRMFPKESDKIKKYVGGLLDIIHRNVMESKPKAMQDAVEFATELMDKKIRTFAECQTKNKRKSEDTTRNNHNQQQQNKRQNTGRAYTTGSGQKATCFECEAQGHFKRECPKLKNNNHGSQGGNGNTPAKVDVVGNAGTNPNSNIVTDHYYDVELADGRIVGLNTIIRGCTLKFLNHPFNINLTPIELGSFDIIIGMDWLAKYQPVEFQIDLMPSAAPIARATYRLAPSKMKEFLDQLQELFNKGFIRSLQKALGTSLDMSIAYHLQTDGQSKRTIQTLEDMLRACVIDFRKGWVNHFPLVEFSYNNSYHASIKATPFEALYGRKCCSPVCWAEKGVVHFGKRGKLSPKYVRPFKVLDKVGFVAYKLELPQELSRVHNTFHVSNLKKYYADEPLAVPLDGLHFYDKLHFVEESIEIMDREVKRLK</sequence>
<dbReference type="SMART" id="SM00343">
    <property type="entry name" value="ZnF_C2HC"/>
    <property type="match status" value="1"/>
</dbReference>
<proteinExistence type="predicted"/>